<keyword evidence="1" id="KW-0812">Transmembrane</keyword>
<organism evidence="2">
    <name type="scientific">viral metagenome</name>
    <dbReference type="NCBI Taxonomy" id="1070528"/>
    <lineage>
        <taxon>unclassified sequences</taxon>
        <taxon>metagenomes</taxon>
        <taxon>organismal metagenomes</taxon>
    </lineage>
</organism>
<name>A0A6C0LFL1_9ZZZZ</name>
<feature type="transmembrane region" description="Helical" evidence="1">
    <location>
        <begin position="35"/>
        <end position="54"/>
    </location>
</feature>
<keyword evidence="1" id="KW-0472">Membrane</keyword>
<reference evidence="2" key="1">
    <citation type="journal article" date="2020" name="Nature">
        <title>Giant virus diversity and host interactions through global metagenomics.</title>
        <authorList>
            <person name="Schulz F."/>
            <person name="Roux S."/>
            <person name="Paez-Espino D."/>
            <person name="Jungbluth S."/>
            <person name="Walsh D.A."/>
            <person name="Denef V.J."/>
            <person name="McMahon K.D."/>
            <person name="Konstantinidis K.T."/>
            <person name="Eloe-Fadrosh E.A."/>
            <person name="Kyrpides N.C."/>
            <person name="Woyke T."/>
        </authorList>
    </citation>
    <scope>NUCLEOTIDE SEQUENCE</scope>
    <source>
        <strain evidence="2">GVMAG-M-3300027770-73</strain>
    </source>
</reference>
<protein>
    <submittedName>
        <fullName evidence="2">Uncharacterized protein</fullName>
    </submittedName>
</protein>
<feature type="transmembrane region" description="Helical" evidence="1">
    <location>
        <begin position="90"/>
        <end position="110"/>
    </location>
</feature>
<proteinExistence type="predicted"/>
<evidence type="ECO:0000313" key="2">
    <source>
        <dbReference type="EMBL" id="QHU28608.1"/>
    </source>
</evidence>
<feature type="transmembrane region" description="Helical" evidence="1">
    <location>
        <begin position="12"/>
        <end position="30"/>
    </location>
</feature>
<feature type="transmembrane region" description="Helical" evidence="1">
    <location>
        <begin position="60"/>
        <end position="78"/>
    </location>
</feature>
<sequence>MENKNANEEISILLLFSSFIFLTNVLTTFYKKYYIYCFLFLGLTVTSVLFHYHTNIYTNLVDKLFILSIVFYGGYLLYSKSKTDNQNLIHVLFIIVTFLLCIFLFFYGYYSNTYCYHPDKCIGNRYHCILHMISSVGHHLITFL</sequence>
<accession>A0A6C0LFL1</accession>
<dbReference type="AlphaFoldDB" id="A0A6C0LFL1"/>
<keyword evidence="1" id="KW-1133">Transmembrane helix</keyword>
<evidence type="ECO:0000256" key="1">
    <source>
        <dbReference type="SAM" id="Phobius"/>
    </source>
</evidence>
<dbReference type="EMBL" id="MN740473">
    <property type="protein sequence ID" value="QHU28608.1"/>
    <property type="molecule type" value="Genomic_DNA"/>
</dbReference>